<evidence type="ECO:0000256" key="3">
    <source>
        <dbReference type="ARBA" id="ARBA00022448"/>
    </source>
</evidence>
<keyword evidence="8 11" id="KW-1133">Transmembrane helix</keyword>
<evidence type="ECO:0000313" key="14">
    <source>
        <dbReference type="Proteomes" id="UP000198796"/>
    </source>
</evidence>
<accession>A0A1I0V6B0</accession>
<comment type="subcellular location">
    <subcellularLocation>
        <location evidence="11">Cell inner membrane</location>
        <topology evidence="11">Multi-pass membrane protein</topology>
    </subcellularLocation>
    <subcellularLocation>
        <location evidence="1">Cell membrane</location>
        <topology evidence="1">Multi-pass membrane protein</topology>
    </subcellularLocation>
</comment>
<evidence type="ECO:0000256" key="1">
    <source>
        <dbReference type="ARBA" id="ARBA00004651"/>
    </source>
</evidence>
<dbReference type="InterPro" id="IPR047817">
    <property type="entry name" value="ABC2_TM_bact-type"/>
</dbReference>
<evidence type="ECO:0000259" key="12">
    <source>
        <dbReference type="PROSITE" id="PS51012"/>
    </source>
</evidence>
<reference evidence="13 14" key="1">
    <citation type="submission" date="2016-10" db="EMBL/GenBank/DDBJ databases">
        <authorList>
            <person name="de Groot N.N."/>
        </authorList>
    </citation>
    <scope>NUCLEOTIDE SEQUENCE [LARGE SCALE GENOMIC DNA]</scope>
    <source>
        <strain evidence="13 14">DSM 29316</strain>
    </source>
</reference>
<dbReference type="Proteomes" id="UP000198796">
    <property type="component" value="Unassembled WGS sequence"/>
</dbReference>
<dbReference type="InterPro" id="IPR000412">
    <property type="entry name" value="ABC_2_transport"/>
</dbReference>
<dbReference type="OrthoDB" id="8479094at2"/>
<dbReference type="EMBL" id="FOJU01000001">
    <property type="protein sequence ID" value="SFA71869.1"/>
    <property type="molecule type" value="Genomic_DNA"/>
</dbReference>
<dbReference type="AlphaFoldDB" id="A0A1I0V6B0"/>
<feature type="transmembrane region" description="Helical" evidence="11">
    <location>
        <begin position="161"/>
        <end position="183"/>
    </location>
</feature>
<organism evidence="13 14">
    <name type="scientific">Poseidonocella pacifica</name>
    <dbReference type="NCBI Taxonomy" id="871651"/>
    <lineage>
        <taxon>Bacteria</taxon>
        <taxon>Pseudomonadati</taxon>
        <taxon>Pseudomonadota</taxon>
        <taxon>Alphaproteobacteria</taxon>
        <taxon>Rhodobacterales</taxon>
        <taxon>Roseobacteraceae</taxon>
        <taxon>Poseidonocella</taxon>
    </lineage>
</organism>
<dbReference type="STRING" id="871651.SAMN05421688_0340"/>
<feature type="transmembrane region" description="Helical" evidence="11">
    <location>
        <begin position="121"/>
        <end position="140"/>
    </location>
</feature>
<evidence type="ECO:0000256" key="2">
    <source>
        <dbReference type="ARBA" id="ARBA00007783"/>
    </source>
</evidence>
<sequence>MPSNASHLPPLPRHAAHPRRRFASLRTIFALVLREMATTYGRSPGGYLWAVLEPVAGITLLTLVFSAGFRSPGLGVNFPLFYATGLVPFNLFSSISGRLAGSLQFSRPLLTYPAVSFLDAIIARFVVNMMTQILVAYLLFTSIMLMYDTRVDPDYWIVVEGFFYAGLMAMGVGTINCYLFTAYPVWQQIWAIVMRPMFILSCIFFVFESVPEPFRSYLWYNPLVHIVGIVRRGFYSNYDATYVSIPYLTLLPLILFALGLILLRRYHRDLLDR</sequence>
<keyword evidence="6 11" id="KW-0812">Transmembrane</keyword>
<feature type="domain" description="ABC transmembrane type-2" evidence="12">
    <location>
        <begin position="45"/>
        <end position="266"/>
    </location>
</feature>
<feature type="transmembrane region" description="Helical" evidence="11">
    <location>
        <begin position="47"/>
        <end position="68"/>
    </location>
</feature>
<keyword evidence="10 11" id="KW-0472">Membrane</keyword>
<keyword evidence="5" id="KW-0762">Sugar transport</keyword>
<dbReference type="PANTHER" id="PTHR30413:SF10">
    <property type="entry name" value="CAPSULE POLYSACCHARIDE EXPORT INNER-MEMBRANE PROTEIN CTRC"/>
    <property type="match status" value="1"/>
</dbReference>
<dbReference type="GO" id="GO:0015774">
    <property type="term" value="P:polysaccharide transport"/>
    <property type="evidence" value="ECO:0007669"/>
    <property type="project" value="UniProtKB-KW"/>
</dbReference>
<evidence type="ECO:0000256" key="5">
    <source>
        <dbReference type="ARBA" id="ARBA00022597"/>
    </source>
</evidence>
<evidence type="ECO:0000256" key="11">
    <source>
        <dbReference type="RuleBase" id="RU361157"/>
    </source>
</evidence>
<gene>
    <name evidence="13" type="ORF">SAMN05421688_0340</name>
</gene>
<dbReference type="InterPro" id="IPR013525">
    <property type="entry name" value="ABC2_TM"/>
</dbReference>
<evidence type="ECO:0000256" key="8">
    <source>
        <dbReference type="ARBA" id="ARBA00022989"/>
    </source>
</evidence>
<dbReference type="PANTHER" id="PTHR30413">
    <property type="entry name" value="INNER MEMBRANE TRANSPORT PERMEASE"/>
    <property type="match status" value="1"/>
</dbReference>
<dbReference type="GO" id="GO:0015920">
    <property type="term" value="P:lipopolysaccharide transport"/>
    <property type="evidence" value="ECO:0007669"/>
    <property type="project" value="TreeGrafter"/>
</dbReference>
<dbReference type="RefSeq" id="WP_092059979.1">
    <property type="nucleotide sequence ID" value="NZ_FOJU01000001.1"/>
</dbReference>
<evidence type="ECO:0000256" key="6">
    <source>
        <dbReference type="ARBA" id="ARBA00022692"/>
    </source>
</evidence>
<dbReference type="GO" id="GO:0043190">
    <property type="term" value="C:ATP-binding cassette (ABC) transporter complex"/>
    <property type="evidence" value="ECO:0007669"/>
    <property type="project" value="InterPro"/>
</dbReference>
<feature type="transmembrane region" description="Helical" evidence="11">
    <location>
        <begin position="80"/>
        <end position="101"/>
    </location>
</feature>
<dbReference type="GO" id="GO:0140359">
    <property type="term" value="F:ABC-type transporter activity"/>
    <property type="evidence" value="ECO:0007669"/>
    <property type="project" value="InterPro"/>
</dbReference>
<evidence type="ECO:0000256" key="10">
    <source>
        <dbReference type="ARBA" id="ARBA00023136"/>
    </source>
</evidence>
<feature type="transmembrane region" description="Helical" evidence="11">
    <location>
        <begin position="240"/>
        <end position="263"/>
    </location>
</feature>
<dbReference type="Pfam" id="PF01061">
    <property type="entry name" value="ABC2_membrane"/>
    <property type="match status" value="1"/>
</dbReference>
<evidence type="ECO:0000313" key="13">
    <source>
        <dbReference type="EMBL" id="SFA71869.1"/>
    </source>
</evidence>
<keyword evidence="7" id="KW-0972">Capsule biogenesis/degradation</keyword>
<comment type="similarity">
    <text evidence="2 11">Belongs to the ABC-2 integral membrane protein family.</text>
</comment>
<evidence type="ECO:0000256" key="9">
    <source>
        <dbReference type="ARBA" id="ARBA00023047"/>
    </source>
</evidence>
<dbReference type="PROSITE" id="PS51012">
    <property type="entry name" value="ABC_TM2"/>
    <property type="match status" value="1"/>
</dbReference>
<evidence type="ECO:0000256" key="4">
    <source>
        <dbReference type="ARBA" id="ARBA00022475"/>
    </source>
</evidence>
<keyword evidence="9" id="KW-0625">Polysaccharide transport</keyword>
<keyword evidence="3 11" id="KW-0813">Transport</keyword>
<keyword evidence="14" id="KW-1185">Reference proteome</keyword>
<feature type="transmembrane region" description="Helical" evidence="11">
    <location>
        <begin position="189"/>
        <end position="210"/>
    </location>
</feature>
<dbReference type="PRINTS" id="PR00164">
    <property type="entry name" value="ABC2TRNSPORT"/>
</dbReference>
<keyword evidence="4 11" id="KW-1003">Cell membrane</keyword>
<evidence type="ECO:0000256" key="7">
    <source>
        <dbReference type="ARBA" id="ARBA00022903"/>
    </source>
</evidence>
<name>A0A1I0V6B0_9RHOB</name>
<protein>
    <recommendedName>
        <fullName evidence="11">Transport permease protein</fullName>
    </recommendedName>
</protein>
<proteinExistence type="inferred from homology"/>